<gene>
    <name evidence="11" type="ORF">AXK12_01145</name>
</gene>
<keyword evidence="12" id="KW-1185">Reference proteome</keyword>
<keyword evidence="7" id="KW-0627">Porphyrin biosynthesis</keyword>
<comment type="catalytic activity">
    <reaction evidence="8">
        <text>4 porphobilinogen + H2O = hydroxymethylbilane + 4 NH4(+)</text>
        <dbReference type="Rhea" id="RHEA:13185"/>
        <dbReference type="ChEBI" id="CHEBI:15377"/>
        <dbReference type="ChEBI" id="CHEBI:28938"/>
        <dbReference type="ChEBI" id="CHEBI:57845"/>
        <dbReference type="ChEBI" id="CHEBI:58126"/>
        <dbReference type="EC" id="2.5.1.61"/>
    </reaction>
</comment>
<name>A0A139ST92_9BACT</name>
<dbReference type="NCBIfam" id="TIGR00212">
    <property type="entry name" value="hemC"/>
    <property type="match status" value="1"/>
</dbReference>
<proteinExistence type="inferred from homology"/>
<dbReference type="PRINTS" id="PR00151">
    <property type="entry name" value="PORPHBDMNASE"/>
</dbReference>
<dbReference type="InterPro" id="IPR022417">
    <property type="entry name" value="Porphobilin_deaminase_N"/>
</dbReference>
<evidence type="ECO:0000313" key="12">
    <source>
        <dbReference type="Proteomes" id="UP000071392"/>
    </source>
</evidence>
<dbReference type="SUPFAM" id="SSF53850">
    <property type="entry name" value="Periplasmic binding protein-like II"/>
    <property type="match status" value="1"/>
</dbReference>
<comment type="pathway">
    <text evidence="3">Porphyrin-containing compound metabolism; protoporphyrin-IX biosynthesis; coproporphyrinogen-III from 5-aminolevulinate: step 2/4.</text>
</comment>
<accession>A0A139ST92</accession>
<evidence type="ECO:0000256" key="5">
    <source>
        <dbReference type="ARBA" id="ARBA00012655"/>
    </source>
</evidence>
<dbReference type="GO" id="GO:0004418">
    <property type="term" value="F:hydroxymethylbilane synthase activity"/>
    <property type="evidence" value="ECO:0007669"/>
    <property type="project" value="UniProtKB-UniRule"/>
</dbReference>
<dbReference type="PANTHER" id="PTHR11557">
    <property type="entry name" value="PORPHOBILINOGEN DEAMINASE"/>
    <property type="match status" value="1"/>
</dbReference>
<dbReference type="AlphaFoldDB" id="A0A139ST92"/>
<dbReference type="PROSITE" id="PS00533">
    <property type="entry name" value="PORPHOBILINOGEN_DEAM"/>
    <property type="match status" value="1"/>
</dbReference>
<protein>
    <recommendedName>
        <fullName evidence="5 9">Hydroxymethylbilane synthase</fullName>
        <ecNumber evidence="5 9">2.5.1.61</ecNumber>
    </recommendedName>
</protein>
<evidence type="ECO:0000256" key="8">
    <source>
        <dbReference type="ARBA" id="ARBA00048169"/>
    </source>
</evidence>
<comment type="function">
    <text evidence="2">Tetrapolymerization of the monopyrrole PBG into the hydroxymethylbilane pre-uroporphyrinogen in several discrete steps.</text>
</comment>
<dbReference type="EMBL" id="LSZP01000004">
    <property type="protein sequence ID" value="KXU37799.1"/>
    <property type="molecule type" value="Genomic_DNA"/>
</dbReference>
<evidence type="ECO:0000256" key="1">
    <source>
        <dbReference type="ARBA" id="ARBA00001916"/>
    </source>
</evidence>
<feature type="domain" description="Porphobilinogen deaminase N-terminal" evidence="10">
    <location>
        <begin position="2"/>
        <end position="220"/>
    </location>
</feature>
<dbReference type="SUPFAM" id="SSF54782">
    <property type="entry name" value="Porphobilinogen deaminase (hydroxymethylbilane synthase), C-terminal domain"/>
    <property type="match status" value="1"/>
</dbReference>
<dbReference type="EC" id="2.5.1.61" evidence="5 9"/>
<sequence length="298" mass="31480">MILATRKSPLALAQAELVASRLREKLGASVELLPMTTTGDRQAQWSLEKQGGKGLFTTELEQAVIDGEADLAVHSTKDLPGHTSPQLIIAGYLPRADPRDVLVFRSEAKLSCGQGPARPRQANGPLALATSSPRRRGQLALLFPDATFCEIRGNVETRLSKLAENQAGGAEGTVLAAAGLARLGIAIWPGLEFRPLAFTEMVPAVGQGAIAVQTRIEDAAHYAPILDPGTACAVRVERAFQAALGGGCHTAFAAHAAGDTLHLFHEKTGLRRFPLSEAEVHAPADTAKRILNTLGLLS</sequence>
<dbReference type="PIRSF" id="PIRSF001438">
    <property type="entry name" value="4pyrrol_synth_OHMeBilane_synth"/>
    <property type="match status" value="1"/>
</dbReference>
<dbReference type="STRING" id="1548208.AXK12_01145"/>
<dbReference type="Gene3D" id="3.30.160.40">
    <property type="entry name" value="Porphobilinogen deaminase, C-terminal domain"/>
    <property type="match status" value="1"/>
</dbReference>
<dbReference type="Gene3D" id="3.40.190.10">
    <property type="entry name" value="Periplasmic binding protein-like II"/>
    <property type="match status" value="2"/>
</dbReference>
<evidence type="ECO:0000256" key="7">
    <source>
        <dbReference type="ARBA" id="ARBA00023244"/>
    </source>
</evidence>
<dbReference type="Pfam" id="PF01379">
    <property type="entry name" value="Porphobil_deam"/>
    <property type="match status" value="1"/>
</dbReference>
<keyword evidence="6" id="KW-0808">Transferase</keyword>
<reference evidence="11 12" key="1">
    <citation type="submission" date="2016-02" db="EMBL/GenBank/DDBJ databases">
        <authorList>
            <person name="Wen L."/>
            <person name="He K."/>
            <person name="Yang H."/>
        </authorList>
    </citation>
    <scope>NUCLEOTIDE SEQUENCE [LARGE SCALE GENOMIC DNA]</scope>
    <source>
        <strain evidence="11 12">CV41</strain>
    </source>
</reference>
<evidence type="ECO:0000256" key="9">
    <source>
        <dbReference type="NCBIfam" id="TIGR00212"/>
    </source>
</evidence>
<dbReference type="InterPro" id="IPR022419">
    <property type="entry name" value="Porphobilin_deaminase_cofac_BS"/>
</dbReference>
<dbReference type="InterPro" id="IPR036803">
    <property type="entry name" value="Porphobilinogen_deaminase_C_sf"/>
</dbReference>
<comment type="caution">
    <text evidence="11">The sequence shown here is derived from an EMBL/GenBank/DDBJ whole genome shotgun (WGS) entry which is preliminary data.</text>
</comment>
<evidence type="ECO:0000256" key="6">
    <source>
        <dbReference type="ARBA" id="ARBA00022679"/>
    </source>
</evidence>
<dbReference type="InterPro" id="IPR000860">
    <property type="entry name" value="HemC"/>
</dbReference>
<evidence type="ECO:0000313" key="11">
    <source>
        <dbReference type="EMBL" id="KXU37799.1"/>
    </source>
</evidence>
<comment type="cofactor">
    <cofactor evidence="1">
        <name>dipyrromethane</name>
        <dbReference type="ChEBI" id="CHEBI:60342"/>
    </cofactor>
</comment>
<dbReference type="Proteomes" id="UP000071392">
    <property type="component" value="Unassembled WGS sequence"/>
</dbReference>
<dbReference type="RefSeq" id="WP_068710825.1">
    <property type="nucleotide sequence ID" value="NZ_LSZP01000004.1"/>
</dbReference>
<dbReference type="GO" id="GO:0005737">
    <property type="term" value="C:cytoplasm"/>
    <property type="evidence" value="ECO:0007669"/>
    <property type="project" value="UniProtKB-UniRule"/>
</dbReference>
<evidence type="ECO:0000259" key="10">
    <source>
        <dbReference type="Pfam" id="PF01379"/>
    </source>
</evidence>
<organism evidence="11 12">
    <name type="scientific">Cephaloticoccus capnophilus</name>
    <dbReference type="NCBI Taxonomy" id="1548208"/>
    <lineage>
        <taxon>Bacteria</taxon>
        <taxon>Pseudomonadati</taxon>
        <taxon>Verrucomicrobiota</taxon>
        <taxon>Opitutia</taxon>
        <taxon>Opitutales</taxon>
        <taxon>Opitutaceae</taxon>
        <taxon>Cephaloticoccus</taxon>
    </lineage>
</organism>
<dbReference type="GO" id="GO:0006783">
    <property type="term" value="P:heme biosynthetic process"/>
    <property type="evidence" value="ECO:0007669"/>
    <property type="project" value="TreeGrafter"/>
</dbReference>
<dbReference type="PANTHER" id="PTHR11557:SF0">
    <property type="entry name" value="PORPHOBILINOGEN DEAMINASE"/>
    <property type="match status" value="1"/>
</dbReference>
<comment type="similarity">
    <text evidence="4">Belongs to the HMBS family.</text>
</comment>
<dbReference type="OrthoDB" id="9810298at2"/>
<evidence type="ECO:0000256" key="4">
    <source>
        <dbReference type="ARBA" id="ARBA00005638"/>
    </source>
</evidence>
<evidence type="ECO:0000256" key="3">
    <source>
        <dbReference type="ARBA" id="ARBA00004735"/>
    </source>
</evidence>
<evidence type="ECO:0000256" key="2">
    <source>
        <dbReference type="ARBA" id="ARBA00002869"/>
    </source>
</evidence>